<reference evidence="1" key="1">
    <citation type="submission" date="2020-06" db="EMBL/GenBank/DDBJ databases">
        <authorList>
            <person name="Li T."/>
            <person name="Hu X."/>
            <person name="Zhang T."/>
            <person name="Song X."/>
            <person name="Zhang H."/>
            <person name="Dai N."/>
            <person name="Sheng W."/>
            <person name="Hou X."/>
            <person name="Wei L."/>
        </authorList>
    </citation>
    <scope>NUCLEOTIDE SEQUENCE</scope>
    <source>
        <strain evidence="1">KEN1</strain>
        <tissue evidence="1">Leaf</tissue>
    </source>
</reference>
<protein>
    <submittedName>
        <fullName evidence="1">Uncharacterized protein</fullName>
    </submittedName>
</protein>
<sequence>MLRGVVGGFEAPNRVQSAAVQRESEATIRGPHVFMPNVTVQCPAEENDTVSKNQSLSTRGEYMVFVTRLASKPTSAKAHMPR</sequence>
<evidence type="ECO:0000313" key="1">
    <source>
        <dbReference type="EMBL" id="KAL0439871.1"/>
    </source>
</evidence>
<dbReference type="AlphaFoldDB" id="A0AAW2WIR5"/>
<reference evidence="1" key="2">
    <citation type="journal article" date="2024" name="Plant">
        <title>Genomic evolution and insights into agronomic trait innovations of Sesamum species.</title>
        <authorList>
            <person name="Miao H."/>
            <person name="Wang L."/>
            <person name="Qu L."/>
            <person name="Liu H."/>
            <person name="Sun Y."/>
            <person name="Le M."/>
            <person name="Wang Q."/>
            <person name="Wei S."/>
            <person name="Zheng Y."/>
            <person name="Lin W."/>
            <person name="Duan Y."/>
            <person name="Cao H."/>
            <person name="Xiong S."/>
            <person name="Wang X."/>
            <person name="Wei L."/>
            <person name="Li C."/>
            <person name="Ma Q."/>
            <person name="Ju M."/>
            <person name="Zhao R."/>
            <person name="Li G."/>
            <person name="Mu C."/>
            <person name="Tian Q."/>
            <person name="Mei H."/>
            <person name="Zhang T."/>
            <person name="Gao T."/>
            <person name="Zhang H."/>
        </authorList>
    </citation>
    <scope>NUCLEOTIDE SEQUENCE</scope>
    <source>
        <strain evidence="1">KEN1</strain>
    </source>
</reference>
<proteinExistence type="predicted"/>
<comment type="caution">
    <text evidence="1">The sequence shown here is derived from an EMBL/GenBank/DDBJ whole genome shotgun (WGS) entry which is preliminary data.</text>
</comment>
<accession>A0AAW2WIR5</accession>
<dbReference type="EMBL" id="JACGWN010000008">
    <property type="protein sequence ID" value="KAL0439871.1"/>
    <property type="molecule type" value="Genomic_DNA"/>
</dbReference>
<gene>
    <name evidence="1" type="ORF">Slati_2470100</name>
</gene>
<name>A0AAW2WIR5_9LAMI</name>
<organism evidence="1">
    <name type="scientific">Sesamum latifolium</name>
    <dbReference type="NCBI Taxonomy" id="2727402"/>
    <lineage>
        <taxon>Eukaryota</taxon>
        <taxon>Viridiplantae</taxon>
        <taxon>Streptophyta</taxon>
        <taxon>Embryophyta</taxon>
        <taxon>Tracheophyta</taxon>
        <taxon>Spermatophyta</taxon>
        <taxon>Magnoliopsida</taxon>
        <taxon>eudicotyledons</taxon>
        <taxon>Gunneridae</taxon>
        <taxon>Pentapetalae</taxon>
        <taxon>asterids</taxon>
        <taxon>lamiids</taxon>
        <taxon>Lamiales</taxon>
        <taxon>Pedaliaceae</taxon>
        <taxon>Sesamum</taxon>
    </lineage>
</organism>